<keyword evidence="3" id="KW-0732">Signal</keyword>
<organism evidence="5 6">
    <name type="scientific">Sphingomonas tagetis</name>
    <dbReference type="NCBI Taxonomy" id="2949092"/>
    <lineage>
        <taxon>Bacteria</taxon>
        <taxon>Pseudomonadati</taxon>
        <taxon>Pseudomonadota</taxon>
        <taxon>Alphaproteobacteria</taxon>
        <taxon>Sphingomonadales</taxon>
        <taxon>Sphingomonadaceae</taxon>
        <taxon>Sphingomonas</taxon>
    </lineage>
</organism>
<evidence type="ECO:0000259" key="4">
    <source>
        <dbReference type="Pfam" id="PF09084"/>
    </source>
</evidence>
<dbReference type="Gene3D" id="3.40.190.10">
    <property type="entry name" value="Periplasmic binding protein-like II"/>
    <property type="match status" value="2"/>
</dbReference>
<evidence type="ECO:0000256" key="2">
    <source>
        <dbReference type="ARBA" id="ARBA00010742"/>
    </source>
</evidence>
<evidence type="ECO:0000256" key="1">
    <source>
        <dbReference type="ARBA" id="ARBA00004418"/>
    </source>
</evidence>
<evidence type="ECO:0000313" key="6">
    <source>
        <dbReference type="Proteomes" id="UP001139451"/>
    </source>
</evidence>
<dbReference type="PANTHER" id="PTHR30024">
    <property type="entry name" value="ALIPHATIC SULFONATES-BINDING PROTEIN-RELATED"/>
    <property type="match status" value="1"/>
</dbReference>
<dbReference type="GO" id="GO:0042597">
    <property type="term" value="C:periplasmic space"/>
    <property type="evidence" value="ECO:0007669"/>
    <property type="project" value="UniProtKB-SubCell"/>
</dbReference>
<dbReference type="RefSeq" id="WP_254296177.1">
    <property type="nucleotide sequence ID" value="NZ_JAMLDX010000020.1"/>
</dbReference>
<dbReference type="AlphaFoldDB" id="A0A9X2HJY4"/>
<reference evidence="5" key="1">
    <citation type="submission" date="2022-05" db="EMBL/GenBank/DDBJ databases">
        <title>Sphingomonas sp. strain MG17 Genome sequencing and assembly.</title>
        <authorList>
            <person name="Kim I."/>
        </authorList>
    </citation>
    <scope>NUCLEOTIDE SEQUENCE</scope>
    <source>
        <strain evidence="5">MG17</strain>
    </source>
</reference>
<name>A0A9X2HJY4_9SPHN</name>
<feature type="domain" description="SsuA/THI5-like" evidence="4">
    <location>
        <begin position="16"/>
        <end position="220"/>
    </location>
</feature>
<dbReference type="Proteomes" id="UP001139451">
    <property type="component" value="Unassembled WGS sequence"/>
</dbReference>
<gene>
    <name evidence="5" type="ORF">M9978_19435</name>
</gene>
<accession>A0A9X2HJY4</accession>
<dbReference type="SUPFAM" id="SSF53850">
    <property type="entry name" value="Periplasmic binding protein-like II"/>
    <property type="match status" value="1"/>
</dbReference>
<dbReference type="EMBL" id="JAMLDX010000020">
    <property type="protein sequence ID" value="MCP3732601.1"/>
    <property type="molecule type" value="Genomic_DNA"/>
</dbReference>
<evidence type="ECO:0000313" key="5">
    <source>
        <dbReference type="EMBL" id="MCP3732601.1"/>
    </source>
</evidence>
<evidence type="ECO:0000256" key="3">
    <source>
        <dbReference type="ARBA" id="ARBA00022729"/>
    </source>
</evidence>
<dbReference type="InterPro" id="IPR015168">
    <property type="entry name" value="SsuA/THI5"/>
</dbReference>
<comment type="caution">
    <text evidence="5">The sequence shown here is derived from an EMBL/GenBank/DDBJ whole genome shotgun (WGS) entry which is preliminary data.</text>
</comment>
<proteinExistence type="inferred from homology"/>
<dbReference type="Pfam" id="PF09084">
    <property type="entry name" value="NMT1"/>
    <property type="match status" value="1"/>
</dbReference>
<protein>
    <submittedName>
        <fullName evidence="5">ABC transporter substrate-binding protein</fullName>
    </submittedName>
</protein>
<comment type="subcellular location">
    <subcellularLocation>
        <location evidence="1">Periplasm</location>
    </subcellularLocation>
</comment>
<keyword evidence="6" id="KW-1185">Reference proteome</keyword>
<sequence>MAHDVIRLGGAAQGFNWLPIFVAIEKSYFADADIEVVLEKLGNVDKATRAVADGDVELAITPPEGAVTDFASGGNLRIVASNSNRLPMSLVARPEIASIADLRGKKIGTSSLTEGTAIYTRIMLAENGLSYPNDYGFELAGIHTTRWEALQNGTIDAAPQPAPWNFLAEDQGYTLVGEVSDYLPEIVFAALIGRREWLDRNEDLLSRFLSALAKAYDFANDIENEAECVELFRAITTKDSPELARRGFVYMRDLGMWPTHMEVTPAALAATIDLMVRANLLDEGRRNSAADVFEPRYLEAALR</sequence>
<dbReference type="PANTHER" id="PTHR30024:SF47">
    <property type="entry name" value="TAURINE-BINDING PERIPLASMIC PROTEIN"/>
    <property type="match status" value="1"/>
</dbReference>
<comment type="similarity">
    <text evidence="2">Belongs to the bacterial solute-binding protein SsuA/TauA family.</text>
</comment>